<name>A0AA88AQW1_FICCA</name>
<dbReference type="EMBL" id="BTGU01000061">
    <property type="protein sequence ID" value="GMN56062.1"/>
    <property type="molecule type" value="Genomic_DNA"/>
</dbReference>
<dbReference type="AlphaFoldDB" id="A0AA88AQW1"/>
<keyword evidence="3" id="KW-1185">Reference proteome</keyword>
<evidence type="ECO:0000313" key="3">
    <source>
        <dbReference type="Proteomes" id="UP001187192"/>
    </source>
</evidence>
<organism evidence="2 3">
    <name type="scientific">Ficus carica</name>
    <name type="common">Common fig</name>
    <dbReference type="NCBI Taxonomy" id="3494"/>
    <lineage>
        <taxon>Eukaryota</taxon>
        <taxon>Viridiplantae</taxon>
        <taxon>Streptophyta</taxon>
        <taxon>Embryophyta</taxon>
        <taxon>Tracheophyta</taxon>
        <taxon>Spermatophyta</taxon>
        <taxon>Magnoliopsida</taxon>
        <taxon>eudicotyledons</taxon>
        <taxon>Gunneridae</taxon>
        <taxon>Pentapetalae</taxon>
        <taxon>rosids</taxon>
        <taxon>fabids</taxon>
        <taxon>Rosales</taxon>
        <taxon>Moraceae</taxon>
        <taxon>Ficeae</taxon>
        <taxon>Ficus</taxon>
    </lineage>
</organism>
<gene>
    <name evidence="2" type="ORF">TIFTF001_025200</name>
</gene>
<keyword evidence="1" id="KW-1133">Transmembrane helix</keyword>
<accession>A0AA88AQW1</accession>
<dbReference type="Proteomes" id="UP001187192">
    <property type="component" value="Unassembled WGS sequence"/>
</dbReference>
<evidence type="ECO:0000256" key="1">
    <source>
        <dbReference type="SAM" id="Phobius"/>
    </source>
</evidence>
<sequence length="61" mass="6688">MTDGNGIGYRFTMLGPVSVITNGNRMENRFTMLGLASMITNGILNLLSCFVGTIDQERMTI</sequence>
<proteinExistence type="predicted"/>
<evidence type="ECO:0000313" key="2">
    <source>
        <dbReference type="EMBL" id="GMN56062.1"/>
    </source>
</evidence>
<feature type="transmembrane region" description="Helical" evidence="1">
    <location>
        <begin position="32"/>
        <end position="54"/>
    </location>
</feature>
<keyword evidence="1" id="KW-0812">Transmembrane</keyword>
<keyword evidence="1" id="KW-0472">Membrane</keyword>
<reference evidence="2" key="1">
    <citation type="submission" date="2023-07" db="EMBL/GenBank/DDBJ databases">
        <title>draft genome sequence of fig (Ficus carica).</title>
        <authorList>
            <person name="Takahashi T."/>
            <person name="Nishimura K."/>
        </authorList>
    </citation>
    <scope>NUCLEOTIDE SEQUENCE</scope>
</reference>
<protein>
    <submittedName>
        <fullName evidence="2">Uncharacterized protein</fullName>
    </submittedName>
</protein>
<comment type="caution">
    <text evidence="2">The sequence shown here is derived from an EMBL/GenBank/DDBJ whole genome shotgun (WGS) entry which is preliminary data.</text>
</comment>